<name>A0ACC2KSI9_PERAE</name>
<reference evidence="1 2" key="1">
    <citation type="journal article" date="2022" name="Hortic Res">
        <title>A haplotype resolved chromosomal level avocado genome allows analysis of novel avocado genes.</title>
        <authorList>
            <person name="Nath O."/>
            <person name="Fletcher S.J."/>
            <person name="Hayward A."/>
            <person name="Shaw L.M."/>
            <person name="Masouleh A.K."/>
            <person name="Furtado A."/>
            <person name="Henry R.J."/>
            <person name="Mitter N."/>
        </authorList>
    </citation>
    <scope>NUCLEOTIDE SEQUENCE [LARGE SCALE GENOMIC DNA]</scope>
    <source>
        <strain evidence="2">cv. Hass</strain>
    </source>
</reference>
<proteinExistence type="predicted"/>
<dbReference type="EMBL" id="CM056819">
    <property type="protein sequence ID" value="KAJ8623747.1"/>
    <property type="molecule type" value="Genomic_DNA"/>
</dbReference>
<comment type="caution">
    <text evidence="1">The sequence shown here is derived from an EMBL/GenBank/DDBJ whole genome shotgun (WGS) entry which is preliminary data.</text>
</comment>
<keyword evidence="2" id="KW-1185">Reference proteome</keyword>
<protein>
    <submittedName>
        <fullName evidence="1">Uncharacterized protein</fullName>
    </submittedName>
</protein>
<dbReference type="Proteomes" id="UP001234297">
    <property type="component" value="Chromosome 11"/>
</dbReference>
<accession>A0ACC2KSI9</accession>
<gene>
    <name evidence="1" type="ORF">MRB53_032277</name>
</gene>
<sequence length="143" mass="16849">MQREMVLNFRTPQREKMQREMVLDFRTPQHPSMGTNNWGGASPMLARNIPTESLETRYLRLNTTHVRNEIFPAQMWTPLRSPLPKTFDRGPTQRGGLFSKLRWLYKKKKPEQGPTDHKPTNHKKRSGWLPGGDPRTRWPQGWC</sequence>
<organism evidence="1 2">
    <name type="scientific">Persea americana</name>
    <name type="common">Avocado</name>
    <dbReference type="NCBI Taxonomy" id="3435"/>
    <lineage>
        <taxon>Eukaryota</taxon>
        <taxon>Viridiplantae</taxon>
        <taxon>Streptophyta</taxon>
        <taxon>Embryophyta</taxon>
        <taxon>Tracheophyta</taxon>
        <taxon>Spermatophyta</taxon>
        <taxon>Magnoliopsida</taxon>
        <taxon>Magnoliidae</taxon>
        <taxon>Laurales</taxon>
        <taxon>Lauraceae</taxon>
        <taxon>Persea</taxon>
    </lineage>
</organism>
<evidence type="ECO:0000313" key="2">
    <source>
        <dbReference type="Proteomes" id="UP001234297"/>
    </source>
</evidence>
<evidence type="ECO:0000313" key="1">
    <source>
        <dbReference type="EMBL" id="KAJ8623747.1"/>
    </source>
</evidence>